<dbReference type="WBParaSite" id="PSAMB.scaffold963size37973.g10291.t1">
    <property type="protein sequence ID" value="PSAMB.scaffold963size37973.g10291.t1"/>
    <property type="gene ID" value="PSAMB.scaffold963size37973.g10291"/>
</dbReference>
<sequence length="153" mass="17988">MKSQSAADIYATLTSDDDCESIIELNSSKFYTDRNIKRFYLPLLLPRSIDVNNIVAVYHEPHNRRDLRICRDWGLSLAGVRWAADGRRVFWINPKRSNVTLKMKKEKFHIGFTIEHIEDFLQTLQLLLPSGVEIECEFPYFKKSEAEYQRLTM</sequence>
<dbReference type="AlphaFoldDB" id="A0A914XS42"/>
<evidence type="ECO:0000313" key="2">
    <source>
        <dbReference type="WBParaSite" id="PSAMB.scaffold963size37973.g10291.t1"/>
    </source>
</evidence>
<accession>A0A914XS42</accession>
<evidence type="ECO:0000313" key="1">
    <source>
        <dbReference type="Proteomes" id="UP000887566"/>
    </source>
</evidence>
<dbReference type="PANTHER" id="PTHR35373">
    <property type="entry name" value="PROTEIN CBG16894"/>
    <property type="match status" value="1"/>
</dbReference>
<dbReference type="PANTHER" id="PTHR35373:SF4">
    <property type="entry name" value="PEPTIDASE_M16_M DOMAIN-CONTAINING PROTEIN"/>
    <property type="match status" value="1"/>
</dbReference>
<organism evidence="1 2">
    <name type="scientific">Plectus sambesii</name>
    <dbReference type="NCBI Taxonomy" id="2011161"/>
    <lineage>
        <taxon>Eukaryota</taxon>
        <taxon>Metazoa</taxon>
        <taxon>Ecdysozoa</taxon>
        <taxon>Nematoda</taxon>
        <taxon>Chromadorea</taxon>
        <taxon>Plectida</taxon>
        <taxon>Plectina</taxon>
        <taxon>Plectoidea</taxon>
        <taxon>Plectidae</taxon>
        <taxon>Plectus</taxon>
    </lineage>
</organism>
<reference evidence="2" key="1">
    <citation type="submission" date="2022-11" db="UniProtKB">
        <authorList>
            <consortium name="WormBaseParasite"/>
        </authorList>
    </citation>
    <scope>IDENTIFICATION</scope>
</reference>
<protein>
    <submittedName>
        <fullName evidence="2">Uncharacterized protein</fullName>
    </submittedName>
</protein>
<proteinExistence type="predicted"/>
<dbReference type="Proteomes" id="UP000887566">
    <property type="component" value="Unplaced"/>
</dbReference>
<keyword evidence="1" id="KW-1185">Reference proteome</keyword>
<name>A0A914XS42_9BILA</name>